<evidence type="ECO:0000313" key="2">
    <source>
        <dbReference type="EMBL" id="CUP14784.1"/>
    </source>
</evidence>
<evidence type="ECO:0000313" key="3">
    <source>
        <dbReference type="Proteomes" id="UP000095679"/>
    </source>
</evidence>
<dbReference type="InterPro" id="IPR000182">
    <property type="entry name" value="GNAT_dom"/>
</dbReference>
<dbReference type="InterPro" id="IPR016181">
    <property type="entry name" value="Acyl_CoA_acyltransferase"/>
</dbReference>
<accession>A0A174KRE7</accession>
<name>A0A174KRE7_9FIRM</name>
<evidence type="ECO:0000259" key="1">
    <source>
        <dbReference type="PROSITE" id="PS51186"/>
    </source>
</evidence>
<dbReference type="GeneID" id="75048429"/>
<protein>
    <submittedName>
        <fullName evidence="2">Predicted acetyltransferase</fullName>
    </submittedName>
</protein>
<dbReference type="SUPFAM" id="SSF55729">
    <property type="entry name" value="Acyl-CoA N-acyltransferases (Nat)"/>
    <property type="match status" value="1"/>
</dbReference>
<feature type="domain" description="N-acetyltransferase" evidence="1">
    <location>
        <begin position="6"/>
        <end position="161"/>
    </location>
</feature>
<dbReference type="Gene3D" id="3.40.630.30">
    <property type="match status" value="1"/>
</dbReference>
<dbReference type="Proteomes" id="UP000095679">
    <property type="component" value="Unassembled WGS sequence"/>
</dbReference>
<dbReference type="Pfam" id="PF00583">
    <property type="entry name" value="Acetyltransf_1"/>
    <property type="match status" value="1"/>
</dbReference>
<sequence>MEKSNIMIRLEKKEEHQKVENLVRESFWNVYRPGCLEHYVLHQLRNDLAFVPELDFVMFLNENGKEDKLIGQNMFMRTAIKSDDGRNIPIMTMGPICITPELKRQGYGKALLDYSLDKAAKLGCGAVCFEGNIDFYGKSGFRPASEFNIRYHGLEEGQDASFFLCKELIPGYLNGITGEYATPAGYFVDEKKAEEFDKMFPYKEKKKLPGQLF</sequence>
<organism evidence="2 3">
    <name type="scientific">Anaerobutyricum hallii</name>
    <dbReference type="NCBI Taxonomy" id="39488"/>
    <lineage>
        <taxon>Bacteria</taxon>
        <taxon>Bacillati</taxon>
        <taxon>Bacillota</taxon>
        <taxon>Clostridia</taxon>
        <taxon>Lachnospirales</taxon>
        <taxon>Lachnospiraceae</taxon>
        <taxon>Anaerobutyricum</taxon>
    </lineage>
</organism>
<keyword evidence="2" id="KW-0808">Transferase</keyword>
<dbReference type="EMBL" id="CYZL01000046">
    <property type="protein sequence ID" value="CUP14784.1"/>
    <property type="molecule type" value="Genomic_DNA"/>
</dbReference>
<dbReference type="PROSITE" id="PS51186">
    <property type="entry name" value="GNAT"/>
    <property type="match status" value="1"/>
</dbReference>
<dbReference type="AlphaFoldDB" id="A0A174KRE7"/>
<dbReference type="GO" id="GO:0016747">
    <property type="term" value="F:acyltransferase activity, transferring groups other than amino-acyl groups"/>
    <property type="evidence" value="ECO:0007669"/>
    <property type="project" value="InterPro"/>
</dbReference>
<dbReference type="CDD" id="cd04301">
    <property type="entry name" value="NAT_SF"/>
    <property type="match status" value="1"/>
</dbReference>
<gene>
    <name evidence="2" type="ORF">ERS852450_03156</name>
</gene>
<proteinExistence type="predicted"/>
<reference evidence="2 3" key="1">
    <citation type="submission" date="2015-09" db="EMBL/GenBank/DDBJ databases">
        <authorList>
            <consortium name="Pathogen Informatics"/>
        </authorList>
    </citation>
    <scope>NUCLEOTIDE SEQUENCE [LARGE SCALE GENOMIC DNA]</scope>
    <source>
        <strain evidence="2 3">2789STDY5834835</strain>
    </source>
</reference>
<dbReference type="RefSeq" id="WP_044922311.1">
    <property type="nucleotide sequence ID" value="NZ_BLYK01000077.1"/>
</dbReference>